<dbReference type="InterPro" id="IPR001932">
    <property type="entry name" value="PPM-type_phosphatase-like_dom"/>
</dbReference>
<keyword evidence="3" id="KW-1185">Reference proteome</keyword>
<dbReference type="InterPro" id="IPR036457">
    <property type="entry name" value="PPM-type-like_dom_sf"/>
</dbReference>
<gene>
    <name evidence="2" type="ORF">SAMN04488571_11047</name>
</gene>
<organism evidence="2 3">
    <name type="scientific">Methanoculleus thermophilus</name>
    <dbReference type="NCBI Taxonomy" id="2200"/>
    <lineage>
        <taxon>Archaea</taxon>
        <taxon>Methanobacteriati</taxon>
        <taxon>Methanobacteriota</taxon>
        <taxon>Stenosarchaea group</taxon>
        <taxon>Methanomicrobia</taxon>
        <taxon>Methanomicrobiales</taxon>
        <taxon>Methanomicrobiaceae</taxon>
        <taxon>Methanoculleus</taxon>
    </lineage>
</organism>
<feature type="domain" description="PPM-type phosphatase" evidence="1">
    <location>
        <begin position="26"/>
        <end position="257"/>
    </location>
</feature>
<dbReference type="EMBL" id="FNFT01000010">
    <property type="protein sequence ID" value="SDK41337.1"/>
    <property type="molecule type" value="Genomic_DNA"/>
</dbReference>
<dbReference type="PROSITE" id="PS51746">
    <property type="entry name" value="PPM_2"/>
    <property type="match status" value="1"/>
</dbReference>
<dbReference type="SMART" id="SM00332">
    <property type="entry name" value="PP2Cc"/>
    <property type="match status" value="1"/>
</dbReference>
<dbReference type="AlphaFoldDB" id="A0A1G9BPF5"/>
<evidence type="ECO:0000313" key="3">
    <source>
        <dbReference type="Proteomes" id="UP000326500"/>
    </source>
</evidence>
<name>A0A1G9BPF5_9EURY</name>
<proteinExistence type="predicted"/>
<dbReference type="Gene3D" id="3.60.40.10">
    <property type="entry name" value="PPM-type phosphatase domain"/>
    <property type="match status" value="1"/>
</dbReference>
<dbReference type="Pfam" id="PF13672">
    <property type="entry name" value="PP2C_2"/>
    <property type="match status" value="1"/>
</dbReference>
<accession>A0A1G9BPF5</accession>
<dbReference type="CDD" id="cd00143">
    <property type="entry name" value="PP2Cc"/>
    <property type="match status" value="1"/>
</dbReference>
<sequence length="257" mass="28087">MRQRSTKDYSFAHPEECGVGVKPVIRYAAMSDMGLREQNEDAYFTGQVNGYHVFAVADGLGGHERGEVASRMAIQALEAIAERCLPAMEPPAVLERIFQHANTRIRTYNQENRLNSGTTLSAAIVDDSGRCWIGTVGDCRTHIITPSSVWHTRDQNYVQSLVDSGVISPAEAISHPGKNILTQALGLERWVRVDLDEQMIAGAVLVITSDGLHDYLPESAIQEIVLASEPEEACRRLIEAAKDAASTDNITAIVARA</sequence>
<dbReference type="GO" id="GO:0004722">
    <property type="term" value="F:protein serine/threonine phosphatase activity"/>
    <property type="evidence" value="ECO:0007669"/>
    <property type="project" value="InterPro"/>
</dbReference>
<dbReference type="SMART" id="SM00331">
    <property type="entry name" value="PP2C_SIG"/>
    <property type="match status" value="1"/>
</dbReference>
<dbReference type="SUPFAM" id="SSF81606">
    <property type="entry name" value="PP2C-like"/>
    <property type="match status" value="1"/>
</dbReference>
<protein>
    <submittedName>
        <fullName evidence="2">Serine/threonine protein phosphatase PrpC</fullName>
    </submittedName>
</protein>
<dbReference type="InterPro" id="IPR015655">
    <property type="entry name" value="PP2C"/>
</dbReference>
<reference evidence="2 3" key="1">
    <citation type="submission" date="2016-10" db="EMBL/GenBank/DDBJ databases">
        <authorList>
            <person name="Varghese N."/>
            <person name="Submissions S."/>
        </authorList>
    </citation>
    <scope>NUCLEOTIDE SEQUENCE [LARGE SCALE GENOMIC DNA]</scope>
    <source>
        <strain evidence="2 3">DSM 2373</strain>
    </source>
</reference>
<evidence type="ECO:0000313" key="2">
    <source>
        <dbReference type="EMBL" id="SDK41337.1"/>
    </source>
</evidence>
<evidence type="ECO:0000259" key="1">
    <source>
        <dbReference type="PROSITE" id="PS51746"/>
    </source>
</evidence>
<dbReference type="OrthoDB" id="198002at2157"/>
<dbReference type="STRING" id="2200.GCA_001571405_01861"/>
<dbReference type="Proteomes" id="UP000326500">
    <property type="component" value="Unassembled WGS sequence"/>
</dbReference>
<dbReference type="PANTHER" id="PTHR47992">
    <property type="entry name" value="PROTEIN PHOSPHATASE"/>
    <property type="match status" value="1"/>
</dbReference>